<dbReference type="PANTHER" id="PTHR34094:SF1">
    <property type="entry name" value="PROTEIN FAM185A"/>
    <property type="match status" value="1"/>
</dbReference>
<proteinExistence type="predicted"/>
<gene>
    <name evidence="1" type="ORF">GCM10007391_16520</name>
</gene>
<evidence type="ECO:0008006" key="3">
    <source>
        <dbReference type="Google" id="ProtNLM"/>
    </source>
</evidence>
<dbReference type="AlphaFoldDB" id="A0A918JMJ2"/>
<dbReference type="Proteomes" id="UP000631300">
    <property type="component" value="Unassembled WGS sequence"/>
</dbReference>
<organism evidence="1 2">
    <name type="scientific">Alteromonas halophila</name>
    <dbReference type="NCBI Taxonomy" id="516698"/>
    <lineage>
        <taxon>Bacteria</taxon>
        <taxon>Pseudomonadati</taxon>
        <taxon>Pseudomonadota</taxon>
        <taxon>Gammaproteobacteria</taxon>
        <taxon>Alteromonadales</taxon>
        <taxon>Alteromonadaceae</taxon>
        <taxon>Alteromonas/Salinimonas group</taxon>
        <taxon>Alteromonas</taxon>
    </lineage>
</organism>
<reference evidence="1" key="2">
    <citation type="submission" date="2020-09" db="EMBL/GenBank/DDBJ databases">
        <authorList>
            <person name="Sun Q."/>
            <person name="Kim S."/>
        </authorList>
    </citation>
    <scope>NUCLEOTIDE SEQUENCE</scope>
    <source>
        <strain evidence="1">KCTC 22164</strain>
    </source>
</reference>
<dbReference type="PANTHER" id="PTHR34094">
    <property type="match status" value="1"/>
</dbReference>
<reference evidence="1" key="1">
    <citation type="journal article" date="2014" name="Int. J. Syst. Evol. Microbiol.">
        <title>Complete genome sequence of Corynebacterium casei LMG S-19264T (=DSM 44701T), isolated from a smear-ripened cheese.</title>
        <authorList>
            <consortium name="US DOE Joint Genome Institute (JGI-PGF)"/>
            <person name="Walter F."/>
            <person name="Albersmeier A."/>
            <person name="Kalinowski J."/>
            <person name="Ruckert C."/>
        </authorList>
    </citation>
    <scope>NUCLEOTIDE SEQUENCE</scope>
    <source>
        <strain evidence="1">KCTC 22164</strain>
    </source>
</reference>
<comment type="caution">
    <text evidence="1">The sequence shown here is derived from an EMBL/GenBank/DDBJ whole genome shotgun (WGS) entry which is preliminary data.</text>
</comment>
<name>A0A918JMJ2_9ALTE</name>
<evidence type="ECO:0000313" key="2">
    <source>
        <dbReference type="Proteomes" id="UP000631300"/>
    </source>
</evidence>
<keyword evidence="2" id="KW-1185">Reference proteome</keyword>
<dbReference type="RefSeq" id="WP_229805044.1">
    <property type="nucleotide sequence ID" value="NZ_BMXP01000003.1"/>
</dbReference>
<accession>A0A918JMJ2</accession>
<evidence type="ECO:0000313" key="1">
    <source>
        <dbReference type="EMBL" id="GGW83641.1"/>
    </source>
</evidence>
<sequence length="327" mass="35685">MKTVFAFRKGAGLAWLAGVSMTLLSQVALSGERIDRSIDTSDAPYVDIEHMNGKAEIIGWDKNSVKVVGEVGENTDEVSFEKSGNEVELKIEVARSGRDWRNWRSNEGDDLTIHVPHGSRVHYSSINANVALRNLKNSVSVEVVNGDIESRNIQGRVELEAVNGDIDVGEISGDVTIETVNGDIFGDHQSDKDARFSSVNGNINIRSSSPELWVESVNGNIKLAMQAVDDLNIETVNGRVEAELSLNRNGDVRASSVGGSITLNFQPDVSAQFDIEAHAGGRIINKISEDEMQKAKYGPRRWLEFIHNGGQARVDVSTVSGRITLDN</sequence>
<dbReference type="EMBL" id="BMXP01000003">
    <property type="protein sequence ID" value="GGW83641.1"/>
    <property type="molecule type" value="Genomic_DNA"/>
</dbReference>
<protein>
    <recommendedName>
        <fullName evidence="3">Adhesin domain-containing protein</fullName>
    </recommendedName>
</protein>